<dbReference type="Pfam" id="PF04345">
    <property type="entry name" value="Chor_lyase"/>
    <property type="match status" value="1"/>
</dbReference>
<name>G4SVX7_META2</name>
<feature type="binding site" evidence="4">
    <location>
        <position position="85"/>
    </location>
    <ligand>
        <name>substrate</name>
    </ligand>
</feature>
<gene>
    <name evidence="4 5" type="primary">ubiC</name>
    <name evidence="5" type="ordered locus">MEALZ_3554</name>
</gene>
<dbReference type="GO" id="GO:0042866">
    <property type="term" value="P:pyruvate biosynthetic process"/>
    <property type="evidence" value="ECO:0007669"/>
    <property type="project" value="UniProtKB-UniRule"/>
</dbReference>
<dbReference type="PATRIC" id="fig|271065.3.peg.3668"/>
<protein>
    <recommendedName>
        <fullName evidence="4">Probable chorismate pyruvate-lyase</fullName>
        <shortName evidence="4">CL</shortName>
        <shortName evidence="4">CPL</shortName>
        <ecNumber evidence="4">4.1.3.40</ecNumber>
    </recommendedName>
</protein>
<keyword evidence="6" id="KW-1185">Reference proteome</keyword>
<dbReference type="GO" id="GO:0005829">
    <property type="term" value="C:cytosol"/>
    <property type="evidence" value="ECO:0007669"/>
    <property type="project" value="TreeGrafter"/>
</dbReference>
<dbReference type="KEGG" id="mah:MEALZ_3554"/>
<dbReference type="GO" id="GO:0008813">
    <property type="term" value="F:chorismate lyase activity"/>
    <property type="evidence" value="ECO:0007669"/>
    <property type="project" value="UniProtKB-UniRule"/>
</dbReference>
<dbReference type="SUPFAM" id="SSF64288">
    <property type="entry name" value="Chorismate lyase-like"/>
    <property type="match status" value="1"/>
</dbReference>
<dbReference type="Gene3D" id="3.40.1410.10">
    <property type="entry name" value="Chorismate lyase-like"/>
    <property type="match status" value="1"/>
</dbReference>
<evidence type="ECO:0000313" key="6">
    <source>
        <dbReference type="Proteomes" id="UP000008315"/>
    </source>
</evidence>
<evidence type="ECO:0000256" key="3">
    <source>
        <dbReference type="ARBA" id="ARBA00023239"/>
    </source>
</evidence>
<feature type="binding site" evidence="4">
    <location>
        <position position="123"/>
    </location>
    <ligand>
        <name>substrate</name>
    </ligand>
</feature>
<dbReference type="HAMAP" id="MF_01632">
    <property type="entry name" value="UbiC"/>
    <property type="match status" value="1"/>
</dbReference>
<comment type="subcellular location">
    <subcellularLocation>
        <location evidence="4">Cytoplasm</location>
    </subcellularLocation>
</comment>
<dbReference type="Proteomes" id="UP000008315">
    <property type="component" value="Chromosome"/>
</dbReference>
<dbReference type="PANTHER" id="PTHR38683">
    <property type="entry name" value="CHORISMATE PYRUVATE-LYASE"/>
    <property type="match status" value="1"/>
</dbReference>
<dbReference type="UniPathway" id="UPA00232"/>
<evidence type="ECO:0000256" key="4">
    <source>
        <dbReference type="HAMAP-Rule" id="MF_01632"/>
    </source>
</evidence>
<keyword evidence="3 4" id="KW-0456">Lyase</keyword>
<organism evidence="5 6">
    <name type="scientific">Methylotuvimicrobium alcaliphilum (strain DSM 19304 / NCIMB 14124 / VKM B-2133 / 20Z)</name>
    <name type="common">Methylomicrobium alcaliphilum</name>
    <dbReference type="NCBI Taxonomy" id="1091494"/>
    <lineage>
        <taxon>Bacteria</taxon>
        <taxon>Pseudomonadati</taxon>
        <taxon>Pseudomonadota</taxon>
        <taxon>Gammaproteobacteria</taxon>
        <taxon>Methylococcales</taxon>
        <taxon>Methylococcaceae</taxon>
        <taxon>Methylotuvimicrobium</taxon>
    </lineage>
</organism>
<sequence>MIRLPIKSLLLTQEPNWIVSRPGEHHTIPRSAQSWIYEPGSITQRLRSYYGDAVKVKILLNCRRLPFLSERERLKLNPGRYTLTREVLLHADGKPLVLARTLIPEKTIKAARRNLAHLGTKPLGEVIFSYPKLARLEMDFALIAPPLWTPFAVNEACIEQPLWARRTVYAIRQKPLLVNEFFLPEVLNLL</sequence>
<dbReference type="GO" id="GO:0006744">
    <property type="term" value="P:ubiquinone biosynthetic process"/>
    <property type="evidence" value="ECO:0007669"/>
    <property type="project" value="UniProtKB-UniRule"/>
</dbReference>
<keyword evidence="2 4" id="KW-0831">Ubiquinone biosynthesis</keyword>
<reference evidence="6" key="1">
    <citation type="journal article" date="2012" name="J. Bacteriol.">
        <title>Genome sequence of the haloalkaliphilic methanotrophic bacterium Methylomicrobium alcaliphilum 20Z.</title>
        <authorList>
            <person name="Vuilleumier S."/>
            <person name="Khmelenina V.N."/>
            <person name="Bringel F."/>
            <person name="Reshetnikov A.S."/>
            <person name="Lajus A."/>
            <person name="Mangenot S."/>
            <person name="Rouy Z."/>
            <person name="Op den Camp H.J."/>
            <person name="Jetten M.S."/>
            <person name="Dispirito A.A."/>
            <person name="Dunfield P."/>
            <person name="Klotz M.G."/>
            <person name="Semrau J.D."/>
            <person name="Stein L.Y."/>
            <person name="Barbe V."/>
            <person name="Medigue C."/>
            <person name="Trotsenko Y.A."/>
            <person name="Kalyuzhnaya M.G."/>
        </authorList>
    </citation>
    <scope>NUCLEOTIDE SEQUENCE [LARGE SCALE GENOMIC DNA]</scope>
    <source>
        <strain evidence="6">DSM 19304 / NCIMB 14124 / VKM B-2133 / 20Z</strain>
    </source>
</reference>
<dbReference type="RefSeq" id="WP_014149967.1">
    <property type="nucleotide sequence ID" value="NC_016112.1"/>
</dbReference>
<dbReference type="InterPro" id="IPR007440">
    <property type="entry name" value="Chorismate--pyruvate_lyase"/>
</dbReference>
<dbReference type="EMBL" id="FO082060">
    <property type="protein sequence ID" value="CCE25212.1"/>
    <property type="molecule type" value="Genomic_DNA"/>
</dbReference>
<comment type="function">
    <text evidence="4">Removes the pyruvyl group from chorismate, with concomitant aromatization of the ring, to provide 4-hydroxybenzoate (4HB) for the ubiquinone pathway.</text>
</comment>
<proteinExistence type="inferred from homology"/>
<dbReference type="InterPro" id="IPR028978">
    <property type="entry name" value="Chorismate_lyase_/UTRA_dom_sf"/>
</dbReference>
<evidence type="ECO:0000256" key="1">
    <source>
        <dbReference type="ARBA" id="ARBA00022490"/>
    </source>
</evidence>
<dbReference type="HOGENOM" id="CLU_096824_2_1_6"/>
<comment type="pathway">
    <text evidence="4">Cofactor biosynthesis; ubiquinone biosynthesis.</text>
</comment>
<comment type="catalytic activity">
    <reaction evidence="4">
        <text>chorismate = 4-hydroxybenzoate + pyruvate</text>
        <dbReference type="Rhea" id="RHEA:16505"/>
        <dbReference type="ChEBI" id="CHEBI:15361"/>
        <dbReference type="ChEBI" id="CHEBI:17879"/>
        <dbReference type="ChEBI" id="CHEBI:29748"/>
        <dbReference type="EC" id="4.1.3.40"/>
    </reaction>
</comment>
<keyword evidence="1 4" id="KW-0963">Cytoplasm</keyword>
<keyword evidence="4" id="KW-0670">Pyruvate</keyword>
<comment type="caution">
    <text evidence="4">Lacks conserved residue(s) required for the propagation of feature annotation.</text>
</comment>
<accession>G4SVX7</accession>
<dbReference type="PANTHER" id="PTHR38683:SF1">
    <property type="entry name" value="CHORISMATE PYRUVATE-LYASE"/>
    <property type="match status" value="1"/>
</dbReference>
<feature type="binding site" evidence="4">
    <location>
        <position position="180"/>
    </location>
    <ligand>
        <name>substrate</name>
    </ligand>
</feature>
<dbReference type="EC" id="4.1.3.40" evidence="4"/>
<dbReference type="STRING" id="1091494.MEALZ_3554"/>
<comment type="similarity">
    <text evidence="4">Belongs to the UbiC family.</text>
</comment>
<evidence type="ECO:0000313" key="5">
    <source>
        <dbReference type="EMBL" id="CCE25212.1"/>
    </source>
</evidence>
<dbReference type="AlphaFoldDB" id="G4SVX7"/>
<evidence type="ECO:0000256" key="2">
    <source>
        <dbReference type="ARBA" id="ARBA00022688"/>
    </source>
</evidence>